<dbReference type="InterPro" id="IPR019399">
    <property type="entry name" value="Parkin_co-regulated_protein"/>
</dbReference>
<accession>A0ABD6F456</accession>
<sequence length="193" mass="22424">MIERECRKLNLQSRRKHKSVSPTNTEHCAILGYHSHDIVKENRRLCMSKKYRSKSAPRKVPAFTVQSLQRNTFTGAPKLINDRPKDSDWDGQSKIFRLLSDRGDLPVRIDHDRVTNKYGRSIKWMIPPAKLTDDDFQVYLLNFFSGLALLEQVNTTGDLTSVSLRYKMTMPFSSASLQIRNDEEFFRILNSNE</sequence>
<organism evidence="1 2">
    <name type="scientific">Gnathostoma spinigerum</name>
    <dbReference type="NCBI Taxonomy" id="75299"/>
    <lineage>
        <taxon>Eukaryota</taxon>
        <taxon>Metazoa</taxon>
        <taxon>Ecdysozoa</taxon>
        <taxon>Nematoda</taxon>
        <taxon>Chromadorea</taxon>
        <taxon>Rhabditida</taxon>
        <taxon>Spirurina</taxon>
        <taxon>Gnathostomatomorpha</taxon>
        <taxon>Gnathostomatoidea</taxon>
        <taxon>Gnathostomatidae</taxon>
        <taxon>Gnathostoma</taxon>
    </lineage>
</organism>
<dbReference type="EMBL" id="JBGFUD010021636">
    <property type="protein sequence ID" value="MFH4984812.1"/>
    <property type="molecule type" value="Genomic_DNA"/>
</dbReference>
<evidence type="ECO:0000313" key="2">
    <source>
        <dbReference type="Proteomes" id="UP001608902"/>
    </source>
</evidence>
<comment type="caution">
    <text evidence="1">The sequence shown here is derived from an EMBL/GenBank/DDBJ whole genome shotgun (WGS) entry which is preliminary data.</text>
</comment>
<reference evidence="1 2" key="1">
    <citation type="submission" date="2024-08" db="EMBL/GenBank/DDBJ databases">
        <title>Gnathostoma spinigerum genome.</title>
        <authorList>
            <person name="Gonzalez-Bertolin B."/>
            <person name="Monzon S."/>
            <person name="Zaballos A."/>
            <person name="Jimenez P."/>
            <person name="Dekumyoy P."/>
            <person name="Varona S."/>
            <person name="Cuesta I."/>
            <person name="Sumanam S."/>
            <person name="Adisakwattana P."/>
            <person name="Gasser R.B."/>
            <person name="Hernandez-Gonzalez A."/>
            <person name="Young N.D."/>
            <person name="Perteguer M.J."/>
        </authorList>
    </citation>
    <scope>NUCLEOTIDE SEQUENCE [LARGE SCALE GENOMIC DNA]</scope>
    <source>
        <strain evidence="1">AL3</strain>
        <tissue evidence="1">Liver</tissue>
    </source>
</reference>
<name>A0ABD6F456_9BILA</name>
<dbReference type="Pfam" id="PF10274">
    <property type="entry name" value="ParcG"/>
    <property type="match status" value="1"/>
</dbReference>
<keyword evidence="2" id="KW-1185">Reference proteome</keyword>
<protein>
    <submittedName>
        <fullName evidence="1">Uncharacterized protein</fullName>
    </submittedName>
</protein>
<dbReference type="AlphaFoldDB" id="A0ABD6F456"/>
<evidence type="ECO:0000313" key="1">
    <source>
        <dbReference type="EMBL" id="MFH4984812.1"/>
    </source>
</evidence>
<dbReference type="Proteomes" id="UP001608902">
    <property type="component" value="Unassembled WGS sequence"/>
</dbReference>
<proteinExistence type="predicted"/>
<gene>
    <name evidence="1" type="ORF">AB6A40_011521</name>
</gene>